<feature type="domain" description="GGDEF" evidence="6">
    <location>
        <begin position="434"/>
        <end position="567"/>
    </location>
</feature>
<feature type="domain" description="EAL" evidence="5">
    <location>
        <begin position="576"/>
        <end position="832"/>
    </location>
</feature>
<dbReference type="EMBL" id="QPIJ01000025">
    <property type="protein sequence ID" value="RCV90704.1"/>
    <property type="molecule type" value="Genomic_DNA"/>
</dbReference>
<dbReference type="InterPro" id="IPR052155">
    <property type="entry name" value="Biofilm_reg_signaling"/>
</dbReference>
<dbReference type="InterPro" id="IPR001633">
    <property type="entry name" value="EAL_dom"/>
</dbReference>
<dbReference type="Gene3D" id="3.10.580.10">
    <property type="entry name" value="CBS-domain"/>
    <property type="match status" value="2"/>
</dbReference>
<dbReference type="SMART" id="SM00267">
    <property type="entry name" value="GGDEF"/>
    <property type="match status" value="1"/>
</dbReference>
<evidence type="ECO:0000256" key="2">
    <source>
        <dbReference type="PROSITE-ProRule" id="PRU00703"/>
    </source>
</evidence>
<feature type="domain" description="CBS" evidence="7">
    <location>
        <begin position="202"/>
        <end position="260"/>
    </location>
</feature>
<reference evidence="8 9" key="1">
    <citation type="submission" date="2018-07" db="EMBL/GenBank/DDBJ databases">
        <title>Halomonas rutogse sp. nov., isolated from Lake TangqianCo on Tibetan Plateau.</title>
        <authorList>
            <person name="Lu H."/>
            <person name="Xing P."/>
            <person name="Wu Q."/>
        </authorList>
    </citation>
    <scope>NUCLEOTIDE SEQUENCE [LARGE SCALE GENOMIC DNA]</scope>
    <source>
        <strain evidence="8 9">TQ8S</strain>
    </source>
</reference>
<evidence type="ECO:0000259" key="3">
    <source>
        <dbReference type="PROSITE" id="PS50112"/>
    </source>
</evidence>
<dbReference type="FunFam" id="3.30.70.270:FF:000001">
    <property type="entry name" value="Diguanylate cyclase domain protein"/>
    <property type="match status" value="1"/>
</dbReference>
<dbReference type="Gene3D" id="3.30.450.20">
    <property type="entry name" value="PAS domain"/>
    <property type="match status" value="1"/>
</dbReference>
<dbReference type="PANTHER" id="PTHR44757:SF2">
    <property type="entry name" value="BIOFILM ARCHITECTURE MAINTENANCE PROTEIN MBAA"/>
    <property type="match status" value="1"/>
</dbReference>
<dbReference type="CDD" id="cd00130">
    <property type="entry name" value="PAS"/>
    <property type="match status" value="1"/>
</dbReference>
<dbReference type="Pfam" id="PF00563">
    <property type="entry name" value="EAL"/>
    <property type="match status" value="1"/>
</dbReference>
<evidence type="ECO:0000313" key="8">
    <source>
        <dbReference type="EMBL" id="RCV90704.1"/>
    </source>
</evidence>
<dbReference type="InterPro" id="IPR000014">
    <property type="entry name" value="PAS"/>
</dbReference>
<protein>
    <submittedName>
        <fullName evidence="8">EAL domain-containing protein</fullName>
    </submittedName>
</protein>
<dbReference type="SUPFAM" id="SSF54631">
    <property type="entry name" value="CBS-domain pair"/>
    <property type="match status" value="2"/>
</dbReference>
<dbReference type="Gene3D" id="3.20.20.450">
    <property type="entry name" value="EAL domain"/>
    <property type="match status" value="1"/>
</dbReference>
<dbReference type="InterPro" id="IPR043128">
    <property type="entry name" value="Rev_trsase/Diguanyl_cyclase"/>
</dbReference>
<dbReference type="Proteomes" id="UP000253204">
    <property type="component" value="Unassembled WGS sequence"/>
</dbReference>
<sequence>MSQKLPISRVMQTGILHCAPETPLCEAAKRMAERHCSSILVMEDERALGIWTEHDALDVDFSNVDAMRMPISQLMSQPVFSIEENVPLGEAAIRLRAEGHRHLLVMNREGKAVGILSQTDIALNQGLEPYLRLREVQSAMQSSPLVLPGDLLLADAARHMRQQHHEAVIVKCDTGILGIITERDLVRFIARHPGNTRLAELASRPLRSIEASDTLIHARDLLIDNRIRHLAVLDDDGEIAGLLGFKDMLAGAEQLYLKDLRTALEQRDAALTQSRQHLQLAERVIESSLEGIIITDDQTRIEFVNPAFTHLTGYTLEDVAGRTPNVLASGRQDGAFYQAMWDALQQHGYWRGEVWNRRKSGELYLELLTITAIKDENDVTQHYAGLFTDITHMRENEEQIRHLAYYDPLTHLPNRRLFEDRITLAIRHAHRSSDLLAVVFVDLDHFKQVNDTLGHAIGDELLLQVSERMQDKLREDDTLARMGGDEFIALLPGISEFEEVTLVAQRLIDTVSAPFCIEGHEFRIGCSLGISFYPDDGEKPETLIQCADAAMYRAKQEGRNAYRLYRCDIDVQARDHLTMETDLRNTVEHGDGLEMAYQPLVSRQTGALVSAEALLRWHHPTRGLISPDEFIPVAERSGLIIPLGERVLEMVLGQIRTWQDQGIQPVPVAINLSARQFWQEGFIDTVIAKLSHYKVAPSAISFELTESTLLNKQAQGIEILQRLRQLGCRIAIDDFGTGYSSLSYLQELPIDTLKIDRSFTRTLGGEKRGNGAIVAAVSGLARELDLCLVAEGVETQEQWDILGTYQVEMIQGFLTGHPMNSDDFTQRLMARPSKVLPYQKARNTSS</sequence>
<proteinExistence type="predicted"/>
<dbReference type="PROSITE" id="PS50113">
    <property type="entry name" value="PAC"/>
    <property type="match status" value="1"/>
</dbReference>
<dbReference type="SUPFAM" id="SSF141868">
    <property type="entry name" value="EAL domain-like"/>
    <property type="match status" value="1"/>
</dbReference>
<dbReference type="RefSeq" id="WP_114487042.1">
    <property type="nucleotide sequence ID" value="NZ_CBCSHM010000064.1"/>
</dbReference>
<dbReference type="AlphaFoldDB" id="A0A368U110"/>
<feature type="domain" description="PAC" evidence="4">
    <location>
        <begin position="350"/>
        <end position="402"/>
    </location>
</feature>
<dbReference type="InterPro" id="IPR029787">
    <property type="entry name" value="Nucleotide_cyclase"/>
</dbReference>
<dbReference type="InterPro" id="IPR000700">
    <property type="entry name" value="PAS-assoc_C"/>
</dbReference>
<dbReference type="Pfam" id="PF13426">
    <property type="entry name" value="PAS_9"/>
    <property type="match status" value="1"/>
</dbReference>
<feature type="domain" description="CBS" evidence="7">
    <location>
        <begin position="11"/>
        <end position="66"/>
    </location>
</feature>
<dbReference type="InterPro" id="IPR046342">
    <property type="entry name" value="CBS_dom_sf"/>
</dbReference>
<dbReference type="InterPro" id="IPR000644">
    <property type="entry name" value="CBS_dom"/>
</dbReference>
<dbReference type="Gene3D" id="3.30.70.270">
    <property type="match status" value="1"/>
</dbReference>
<evidence type="ECO:0000259" key="7">
    <source>
        <dbReference type="PROSITE" id="PS51371"/>
    </source>
</evidence>
<name>A0A368U110_9GAMM</name>
<feature type="domain" description="CBS" evidence="7">
    <location>
        <begin position="140"/>
        <end position="197"/>
    </location>
</feature>
<dbReference type="CDD" id="cd01948">
    <property type="entry name" value="EAL"/>
    <property type="match status" value="1"/>
</dbReference>
<accession>A0A368U110</accession>
<dbReference type="PROSITE" id="PS50887">
    <property type="entry name" value="GGDEF"/>
    <property type="match status" value="1"/>
</dbReference>
<organism evidence="8 9">
    <name type="scientific">Vreelandella rituensis</name>
    <dbReference type="NCBI Taxonomy" id="2282306"/>
    <lineage>
        <taxon>Bacteria</taxon>
        <taxon>Pseudomonadati</taxon>
        <taxon>Pseudomonadota</taxon>
        <taxon>Gammaproteobacteria</taxon>
        <taxon>Oceanospirillales</taxon>
        <taxon>Halomonadaceae</taxon>
        <taxon>Vreelandella</taxon>
    </lineage>
</organism>
<dbReference type="PROSITE" id="PS50112">
    <property type="entry name" value="PAS"/>
    <property type="match status" value="1"/>
</dbReference>
<dbReference type="SUPFAM" id="SSF55785">
    <property type="entry name" value="PYP-like sensor domain (PAS domain)"/>
    <property type="match status" value="1"/>
</dbReference>
<dbReference type="PROSITE" id="PS51371">
    <property type="entry name" value="CBS"/>
    <property type="match status" value="4"/>
</dbReference>
<dbReference type="PROSITE" id="PS50883">
    <property type="entry name" value="EAL"/>
    <property type="match status" value="1"/>
</dbReference>
<dbReference type="PANTHER" id="PTHR44757">
    <property type="entry name" value="DIGUANYLATE CYCLASE DGCP"/>
    <property type="match status" value="1"/>
</dbReference>
<feature type="domain" description="PAS" evidence="3">
    <location>
        <begin position="277"/>
        <end position="323"/>
    </location>
</feature>
<gene>
    <name evidence="8" type="ORF">DU506_11300</name>
</gene>
<keyword evidence="9" id="KW-1185">Reference proteome</keyword>
<comment type="cofactor">
    <cofactor evidence="1">
        <name>Mg(2+)</name>
        <dbReference type="ChEBI" id="CHEBI:18420"/>
    </cofactor>
</comment>
<dbReference type="CDD" id="cd01949">
    <property type="entry name" value="GGDEF"/>
    <property type="match status" value="1"/>
</dbReference>
<evidence type="ECO:0000313" key="9">
    <source>
        <dbReference type="Proteomes" id="UP000253204"/>
    </source>
</evidence>
<dbReference type="InterPro" id="IPR035965">
    <property type="entry name" value="PAS-like_dom_sf"/>
</dbReference>
<dbReference type="SUPFAM" id="SSF55073">
    <property type="entry name" value="Nucleotide cyclase"/>
    <property type="match status" value="1"/>
</dbReference>
<dbReference type="NCBIfam" id="TIGR00229">
    <property type="entry name" value="sensory_box"/>
    <property type="match status" value="1"/>
</dbReference>
<dbReference type="SMART" id="SM00052">
    <property type="entry name" value="EAL"/>
    <property type="match status" value="1"/>
</dbReference>
<dbReference type="InterPro" id="IPR000160">
    <property type="entry name" value="GGDEF_dom"/>
</dbReference>
<dbReference type="GO" id="GO:0003824">
    <property type="term" value="F:catalytic activity"/>
    <property type="evidence" value="ECO:0007669"/>
    <property type="project" value="UniProtKB-ARBA"/>
</dbReference>
<evidence type="ECO:0000259" key="5">
    <source>
        <dbReference type="PROSITE" id="PS50883"/>
    </source>
</evidence>
<dbReference type="OrthoDB" id="9804951at2"/>
<dbReference type="SMART" id="SM00091">
    <property type="entry name" value="PAS"/>
    <property type="match status" value="1"/>
</dbReference>
<evidence type="ECO:0000259" key="4">
    <source>
        <dbReference type="PROSITE" id="PS50113"/>
    </source>
</evidence>
<evidence type="ECO:0000259" key="6">
    <source>
        <dbReference type="PROSITE" id="PS50887"/>
    </source>
</evidence>
<dbReference type="SMART" id="SM00116">
    <property type="entry name" value="CBS"/>
    <property type="match status" value="4"/>
</dbReference>
<keyword evidence="2" id="KW-0129">CBS domain</keyword>
<dbReference type="CDD" id="cd09833">
    <property type="entry name" value="CBS_pair_GGDEF_PAS_repeat1"/>
    <property type="match status" value="1"/>
</dbReference>
<dbReference type="NCBIfam" id="TIGR00254">
    <property type="entry name" value="GGDEF"/>
    <property type="match status" value="1"/>
</dbReference>
<comment type="caution">
    <text evidence="8">The sequence shown here is derived from an EMBL/GenBank/DDBJ whole genome shotgun (WGS) entry which is preliminary data.</text>
</comment>
<dbReference type="Pfam" id="PF00990">
    <property type="entry name" value="GGDEF"/>
    <property type="match status" value="1"/>
</dbReference>
<dbReference type="Pfam" id="PF00571">
    <property type="entry name" value="CBS"/>
    <property type="match status" value="4"/>
</dbReference>
<dbReference type="InterPro" id="IPR035919">
    <property type="entry name" value="EAL_sf"/>
</dbReference>
<evidence type="ECO:0000256" key="1">
    <source>
        <dbReference type="ARBA" id="ARBA00001946"/>
    </source>
</evidence>
<feature type="domain" description="CBS" evidence="7">
    <location>
        <begin position="75"/>
        <end position="133"/>
    </location>
</feature>